<name>A0A517QX84_9PLAN</name>
<keyword evidence="1" id="KW-1133">Transmembrane helix</keyword>
<dbReference type="SUPFAM" id="SSF54523">
    <property type="entry name" value="Pili subunits"/>
    <property type="match status" value="1"/>
</dbReference>
<keyword evidence="1" id="KW-0472">Membrane</keyword>
<sequence length="253" mass="27910">MLEESFGIKLSRSSRRWVVGVAVAFVVAHVLVVAVWLALPSVSSGRGPTRRSMCMNHLKQIGFALHNYHDQWGSFPPAVTYGPDGEPWHSWRVLILPYLDQSPLYDQYDFDEPWDGPNNLSVTRVQLHVYQCPSANMLFKNETHYFAVTGANTVFPPSGCCSLNQITDGSSNSLATFERSGSDVPWAAPIDPVFDPARLPGDPFGSLGARSYHSSSCQFLFCDGAVRGLSPDIPPDTFRNLVEINDGTSPVEF</sequence>
<proteinExistence type="predicted"/>
<dbReference type="OrthoDB" id="285651at2"/>
<evidence type="ECO:0000256" key="1">
    <source>
        <dbReference type="SAM" id="Phobius"/>
    </source>
</evidence>
<keyword evidence="4" id="KW-1185">Reference proteome</keyword>
<keyword evidence="1" id="KW-0812">Transmembrane</keyword>
<protein>
    <recommendedName>
        <fullName evidence="2">DUF1559 domain-containing protein</fullName>
    </recommendedName>
</protein>
<dbReference type="InterPro" id="IPR045584">
    <property type="entry name" value="Pilin-like"/>
</dbReference>
<dbReference type="InterPro" id="IPR027558">
    <property type="entry name" value="Pre_pil_HX9DG_C"/>
</dbReference>
<accession>A0A517QX84</accession>
<dbReference type="NCBIfam" id="TIGR04294">
    <property type="entry name" value="pre_pil_HX9DG"/>
    <property type="match status" value="1"/>
</dbReference>
<dbReference type="AlphaFoldDB" id="A0A517QX84"/>
<dbReference type="Proteomes" id="UP000317318">
    <property type="component" value="Chromosome"/>
</dbReference>
<dbReference type="InterPro" id="IPR011453">
    <property type="entry name" value="DUF1559"/>
</dbReference>
<dbReference type="Pfam" id="PF07596">
    <property type="entry name" value="SBP_bac_10"/>
    <property type="match status" value="1"/>
</dbReference>
<feature type="transmembrane region" description="Helical" evidence="1">
    <location>
        <begin position="17"/>
        <end position="39"/>
    </location>
</feature>
<evidence type="ECO:0000259" key="2">
    <source>
        <dbReference type="Pfam" id="PF07596"/>
    </source>
</evidence>
<dbReference type="KEGG" id="svp:Pan189_06280"/>
<evidence type="ECO:0000313" key="4">
    <source>
        <dbReference type="Proteomes" id="UP000317318"/>
    </source>
</evidence>
<feature type="domain" description="DUF1559" evidence="2">
    <location>
        <begin position="45"/>
        <end position="181"/>
    </location>
</feature>
<dbReference type="EMBL" id="CP036268">
    <property type="protein sequence ID" value="QDT36272.1"/>
    <property type="molecule type" value="Genomic_DNA"/>
</dbReference>
<dbReference type="RefSeq" id="WP_145362485.1">
    <property type="nucleotide sequence ID" value="NZ_CP036268.1"/>
</dbReference>
<dbReference type="PANTHER" id="PTHR30093:SF2">
    <property type="entry name" value="TYPE II SECRETION SYSTEM PROTEIN H"/>
    <property type="match status" value="1"/>
</dbReference>
<dbReference type="PANTHER" id="PTHR30093">
    <property type="entry name" value="GENERAL SECRETION PATHWAY PROTEIN G"/>
    <property type="match status" value="1"/>
</dbReference>
<reference evidence="3 4" key="1">
    <citation type="submission" date="2019-02" db="EMBL/GenBank/DDBJ databases">
        <title>Deep-cultivation of Planctomycetes and their phenomic and genomic characterization uncovers novel biology.</title>
        <authorList>
            <person name="Wiegand S."/>
            <person name="Jogler M."/>
            <person name="Boedeker C."/>
            <person name="Pinto D."/>
            <person name="Vollmers J."/>
            <person name="Rivas-Marin E."/>
            <person name="Kohn T."/>
            <person name="Peeters S.H."/>
            <person name="Heuer A."/>
            <person name="Rast P."/>
            <person name="Oberbeckmann S."/>
            <person name="Bunk B."/>
            <person name="Jeske O."/>
            <person name="Meyerdierks A."/>
            <person name="Storesund J.E."/>
            <person name="Kallscheuer N."/>
            <person name="Luecker S."/>
            <person name="Lage O.M."/>
            <person name="Pohl T."/>
            <person name="Merkel B.J."/>
            <person name="Hornburger P."/>
            <person name="Mueller R.-W."/>
            <person name="Bruemmer F."/>
            <person name="Labrenz M."/>
            <person name="Spormann A.M."/>
            <person name="Op den Camp H."/>
            <person name="Overmann J."/>
            <person name="Amann R."/>
            <person name="Jetten M.S.M."/>
            <person name="Mascher T."/>
            <person name="Medema M.H."/>
            <person name="Devos D.P."/>
            <person name="Kaster A.-K."/>
            <person name="Ovreas L."/>
            <person name="Rohde M."/>
            <person name="Galperin M.Y."/>
            <person name="Jogler C."/>
        </authorList>
    </citation>
    <scope>NUCLEOTIDE SEQUENCE [LARGE SCALE GENOMIC DNA]</scope>
    <source>
        <strain evidence="3 4">Pan189</strain>
    </source>
</reference>
<organism evidence="3 4">
    <name type="scientific">Stratiformator vulcanicus</name>
    <dbReference type="NCBI Taxonomy" id="2527980"/>
    <lineage>
        <taxon>Bacteria</taxon>
        <taxon>Pseudomonadati</taxon>
        <taxon>Planctomycetota</taxon>
        <taxon>Planctomycetia</taxon>
        <taxon>Planctomycetales</taxon>
        <taxon>Planctomycetaceae</taxon>
        <taxon>Stratiformator</taxon>
    </lineage>
</organism>
<evidence type="ECO:0000313" key="3">
    <source>
        <dbReference type="EMBL" id="QDT36272.1"/>
    </source>
</evidence>
<gene>
    <name evidence="3" type="ORF">Pan189_06280</name>
</gene>